<reference evidence="3" key="1">
    <citation type="journal article" date="2013" name="Science">
        <title>The Amborella genome and the evolution of flowering plants.</title>
        <authorList>
            <consortium name="Amborella Genome Project"/>
        </authorList>
    </citation>
    <scope>NUCLEOTIDE SEQUENCE [LARGE SCALE GENOMIC DNA]</scope>
</reference>
<dbReference type="AlphaFoldDB" id="W1NS37"/>
<dbReference type="EMBL" id="KI395332">
    <property type="protein sequence ID" value="ERM98423.1"/>
    <property type="molecule type" value="Genomic_DNA"/>
</dbReference>
<feature type="compositionally biased region" description="Basic and acidic residues" evidence="1">
    <location>
        <begin position="36"/>
        <end position="45"/>
    </location>
</feature>
<sequence length="258" mass="30142">MLIERAETMGMPTIYEGDSGSGDEHDKIEEESEKPEEERKKTGYLREKIEKETVEIKKKNARRYAEKGKGKAEEIDIAEEKRKMMEEMRYLMVDRHETVDLGVIMVVDGKFEAVVYDEKAPEVTSKVILRTFHTQQIAERAQELSMLNHSDEVLMVLELGHVFREFNGEEEERVWRKMKERETRREREGGEEKVKNDGGVQVLESEKNTGLFQMLKNGLKKILACGSQEEDRLVSTVEEWPPELARMFHDFNIKLDED</sequence>
<dbReference type="Gramene" id="ERM98423">
    <property type="protein sequence ID" value="ERM98423"/>
    <property type="gene ID" value="AMTR_s00072p00111150"/>
</dbReference>
<protein>
    <submittedName>
        <fullName evidence="2">Uncharacterized protein</fullName>
    </submittedName>
</protein>
<dbReference type="Proteomes" id="UP000017836">
    <property type="component" value="Unassembled WGS sequence"/>
</dbReference>
<evidence type="ECO:0000313" key="3">
    <source>
        <dbReference type="Proteomes" id="UP000017836"/>
    </source>
</evidence>
<gene>
    <name evidence="2" type="ORF">AMTR_s00072p00111150</name>
</gene>
<proteinExistence type="predicted"/>
<evidence type="ECO:0000313" key="2">
    <source>
        <dbReference type="EMBL" id="ERM98423.1"/>
    </source>
</evidence>
<dbReference type="HOGENOM" id="CLU_1079039_0_0_1"/>
<name>W1NS37_AMBTC</name>
<keyword evidence="3" id="KW-1185">Reference proteome</keyword>
<feature type="region of interest" description="Disordered" evidence="1">
    <location>
        <begin position="1"/>
        <end position="45"/>
    </location>
</feature>
<evidence type="ECO:0000256" key="1">
    <source>
        <dbReference type="SAM" id="MobiDB-lite"/>
    </source>
</evidence>
<organism evidence="2 3">
    <name type="scientific">Amborella trichopoda</name>
    <dbReference type="NCBI Taxonomy" id="13333"/>
    <lineage>
        <taxon>Eukaryota</taxon>
        <taxon>Viridiplantae</taxon>
        <taxon>Streptophyta</taxon>
        <taxon>Embryophyta</taxon>
        <taxon>Tracheophyta</taxon>
        <taxon>Spermatophyta</taxon>
        <taxon>Magnoliopsida</taxon>
        <taxon>Amborellales</taxon>
        <taxon>Amborellaceae</taxon>
        <taxon>Amborella</taxon>
    </lineage>
</organism>
<accession>W1NS37</accession>